<gene>
    <name evidence="2" type="ORF">GCM10009554_05040</name>
</gene>
<dbReference type="EMBL" id="BAAAHK010000002">
    <property type="protein sequence ID" value="GAA0925483.1"/>
    <property type="molecule type" value="Genomic_DNA"/>
</dbReference>
<keyword evidence="3" id="KW-1185">Reference proteome</keyword>
<feature type="transmembrane region" description="Helical" evidence="1">
    <location>
        <begin position="67"/>
        <end position="88"/>
    </location>
</feature>
<organism evidence="2 3">
    <name type="scientific">Kribbella koreensis</name>
    <dbReference type="NCBI Taxonomy" id="57909"/>
    <lineage>
        <taxon>Bacteria</taxon>
        <taxon>Bacillati</taxon>
        <taxon>Actinomycetota</taxon>
        <taxon>Actinomycetes</taxon>
        <taxon>Propionibacteriales</taxon>
        <taxon>Kribbellaceae</taxon>
        <taxon>Kribbella</taxon>
    </lineage>
</organism>
<comment type="caution">
    <text evidence="2">The sequence shown here is derived from an EMBL/GenBank/DDBJ whole genome shotgun (WGS) entry which is preliminary data.</text>
</comment>
<dbReference type="Pfam" id="PF02325">
    <property type="entry name" value="CCB3_YggT"/>
    <property type="match status" value="1"/>
</dbReference>
<dbReference type="Proteomes" id="UP001500542">
    <property type="component" value="Unassembled WGS sequence"/>
</dbReference>
<evidence type="ECO:0000256" key="1">
    <source>
        <dbReference type="SAM" id="Phobius"/>
    </source>
</evidence>
<protein>
    <submittedName>
        <fullName evidence="2">YggT family protein</fullName>
    </submittedName>
</protein>
<name>A0ABP3ZPW0_9ACTN</name>
<evidence type="ECO:0000313" key="2">
    <source>
        <dbReference type="EMBL" id="GAA0925483.1"/>
    </source>
</evidence>
<evidence type="ECO:0000313" key="3">
    <source>
        <dbReference type="Proteomes" id="UP001500542"/>
    </source>
</evidence>
<reference evidence="3" key="1">
    <citation type="journal article" date="2019" name="Int. J. Syst. Evol. Microbiol.">
        <title>The Global Catalogue of Microorganisms (GCM) 10K type strain sequencing project: providing services to taxonomists for standard genome sequencing and annotation.</title>
        <authorList>
            <consortium name="The Broad Institute Genomics Platform"/>
            <consortium name="The Broad Institute Genome Sequencing Center for Infectious Disease"/>
            <person name="Wu L."/>
            <person name="Ma J."/>
        </authorList>
    </citation>
    <scope>NUCLEOTIDE SEQUENCE [LARGE SCALE GENOMIC DNA]</scope>
    <source>
        <strain evidence="3">JCM 10977</strain>
    </source>
</reference>
<dbReference type="InterPro" id="IPR003425">
    <property type="entry name" value="CCB3/YggT"/>
</dbReference>
<keyword evidence="1" id="KW-1133">Transmembrane helix</keyword>
<feature type="transmembrane region" description="Helical" evidence="1">
    <location>
        <begin position="6"/>
        <end position="25"/>
    </location>
</feature>
<proteinExistence type="predicted"/>
<keyword evidence="1" id="KW-0472">Membrane</keyword>
<sequence length="91" mass="9830">MSLLGALVGYALSAFLLVLIARMLLDWGGVVGRGPAWAVKARTLTHAWTEPVLEPVRRRVRPVRAGGIAFDLAFTIVFVAALIVRSIAFSL</sequence>
<keyword evidence="1" id="KW-0812">Transmembrane</keyword>
<dbReference type="RefSeq" id="WP_343964328.1">
    <property type="nucleotide sequence ID" value="NZ_BAAAHK010000002.1"/>
</dbReference>
<accession>A0ABP3ZPW0</accession>